<evidence type="ECO:0000256" key="1">
    <source>
        <dbReference type="ARBA" id="ARBA00000439"/>
    </source>
</evidence>
<dbReference type="PANTHER" id="PTHR32438">
    <property type="entry name" value="4-ALPHA-GLUCANOTRANSFERASE DPE1, CHLOROPLASTIC/AMYLOPLASTIC"/>
    <property type="match status" value="1"/>
</dbReference>
<evidence type="ECO:0000256" key="4">
    <source>
        <dbReference type="ARBA" id="ARBA00020295"/>
    </source>
</evidence>
<keyword evidence="6 10" id="KW-0808">Transferase</keyword>
<dbReference type="EMBL" id="FUYV01000007">
    <property type="protein sequence ID" value="SKB92535.1"/>
    <property type="molecule type" value="Genomic_DNA"/>
</dbReference>
<protein>
    <recommendedName>
        <fullName evidence="4 10">4-alpha-glucanotransferase</fullName>
        <ecNumber evidence="3 10">2.4.1.25</ecNumber>
    </recommendedName>
    <alternativeName>
        <fullName evidence="8 10">Amylomaltase</fullName>
    </alternativeName>
    <alternativeName>
        <fullName evidence="9 10">Disproportionating enzyme</fullName>
    </alternativeName>
</protein>
<keyword evidence="5 10" id="KW-0328">Glycosyltransferase</keyword>
<dbReference type="InterPro" id="IPR017853">
    <property type="entry name" value="GH"/>
</dbReference>
<dbReference type="Pfam" id="PF02446">
    <property type="entry name" value="Glyco_hydro_77"/>
    <property type="match status" value="1"/>
</dbReference>
<dbReference type="Gene3D" id="3.20.20.80">
    <property type="entry name" value="Glycosidases"/>
    <property type="match status" value="5"/>
</dbReference>
<evidence type="ECO:0000256" key="6">
    <source>
        <dbReference type="ARBA" id="ARBA00022679"/>
    </source>
</evidence>
<evidence type="ECO:0000259" key="11">
    <source>
        <dbReference type="SMART" id="SM00642"/>
    </source>
</evidence>
<evidence type="ECO:0000256" key="7">
    <source>
        <dbReference type="ARBA" id="ARBA00023277"/>
    </source>
</evidence>
<dbReference type="GO" id="GO:0004134">
    <property type="term" value="F:4-alpha-glucanotransferase activity"/>
    <property type="evidence" value="ECO:0007669"/>
    <property type="project" value="UniProtKB-EC"/>
</dbReference>
<dbReference type="InterPro" id="IPR006047">
    <property type="entry name" value="GH13_cat_dom"/>
</dbReference>
<sequence>MVLKSFYLYAKIDKTMHNPVSTYRIQFNKNFSFADAKEQVEYYNLLGIGSVYAAPVFEATPNSLHGYDVVNPHRVNPELGDEKEFRSLSSSLKKRRIGWIQDIVPNHMGYNHHNKWIWDVWEKGEKSLYASFFDIDWNHPLCEGKLMIPVLGHSIEDAINSGSLSLQWKNHRFSIVYHEHLFPVNYKTFVGLMKMDDGDMPTSIGRIISRFPKSETEPESDFLNNEWAKFKEQLSQLSEKNSDVTDFLKQVAKNVTNSSQLLTEIINQQHYELCCWKETEKRINYRRFFTVNDLICLRMNDKSVFDYYHEIIEYWQHKSWIDGFRIDHIDGLYNPGEYLHRLRQQIGDDKYLVVEKILEEGEELPPNWPVQGTSGYDFLGLVNNLLTRQENYEKLQSFYNYITDNNKEPREIISEAKSFILSKRMGGEWDNLTETFISSGLVDDDKLDQLGRNSIRDAIGAFLMEAPVYRLYSEHLPLEGKDRVIVEGMFSGALDKNPGLKEALIILKSLFLEGGDSSEVKNQIANRFFMRCMQFTGPLMAKGVEDTTMYRYNAFITHNEVGDAPDAHGITIEQFHKAMENRRESWPLSMNTTSTHDTKRGEDVRARLNVISEMPEQWLTQVAVWMKMNKPFKREMKGLEVPSVSEEYFIYQTMVGVMPFNQKVTSFFISRLDEYMVKSLREAKLNTNWSTPDESWEEAVIDFIHKILDDEHGFLQSFLPFQDKIAAWGINNSLAQLALKGTCPGVPDIYQGTELWDLSLVDPDNRRPVDYSLRHILLRSMIDRQMRDPEVFLQSLLNDRQSGSIKLWLTHRLLQLRKENKTLFNEGTYLPLEVKGKYIKHVMAFARQHGNAWAVTIVPLYLASIFKRDEVLYPENIDWKDTQVILPDDTPEDWHHVFSGLTMSVSGSVSLNELFKHGPVGLLHAEKRGTSRKAGVLLHVTSLPGKYSAGDFGHDAYRFIDFLKASGHSYWQVLPLTQTTAGAGWSPYSPPSAFAGNIQFISPDVLASEGLIYSNDLERWERRLSDNSDYEDALAIREEVTTKAWFRFRQKALDQPLAQFRDFCNAESYWLHDYALFLLFKELFNDKPWNEWPQEVVLRVPEVLEQYSTDYKERLDLEKFRQYLFFKQWKALKRYANYHGIKIIGDVPIYVSYDNADVWSHPELFKLHSDKTPYAVAGVPPDYFSETGQLWNMPVYNWDVMKKQDFEWWIQRLSKNLELFDLVRLDHFRGFDAYWEVMAGEPTAVHGKWEKAPGKDFFAKVKEHFPKMPFIAEDLGEIDKSVYKLRDEFDLPGMHVLQFSFGDDMPVSVHTPHNYCFNSVVYTGTHDNNTVRGWYKNELSEEGKKRLQFYTGLKPRGRNCHEIVNRLVWSSRAWLAIVPMQDILGLGAKAQMNRPSVAEGNWLWRLKNLPDDKETIETIRESLWAFGRTD</sequence>
<dbReference type="Proteomes" id="UP000191055">
    <property type="component" value="Unassembled WGS sequence"/>
</dbReference>
<dbReference type="InterPro" id="IPR003385">
    <property type="entry name" value="Glyco_hydro_77"/>
</dbReference>
<evidence type="ECO:0000256" key="3">
    <source>
        <dbReference type="ARBA" id="ARBA00012560"/>
    </source>
</evidence>
<dbReference type="SMART" id="SM00642">
    <property type="entry name" value="Aamy"/>
    <property type="match status" value="1"/>
</dbReference>
<evidence type="ECO:0000313" key="12">
    <source>
        <dbReference type="EMBL" id="SKB92535.1"/>
    </source>
</evidence>
<dbReference type="Pfam" id="PF00128">
    <property type="entry name" value="Alpha-amylase"/>
    <property type="match status" value="1"/>
</dbReference>
<evidence type="ECO:0000256" key="5">
    <source>
        <dbReference type="ARBA" id="ARBA00022676"/>
    </source>
</evidence>
<comment type="catalytic activity">
    <reaction evidence="1 10">
        <text>Transfers a segment of a (1-&gt;4)-alpha-D-glucan to a new position in an acceptor, which may be glucose or a (1-&gt;4)-alpha-D-glucan.</text>
        <dbReference type="EC" id="2.4.1.25"/>
    </reaction>
</comment>
<name>A0A1T5F8P2_9BACT</name>
<proteinExistence type="inferred from homology"/>
<evidence type="ECO:0000256" key="2">
    <source>
        <dbReference type="ARBA" id="ARBA00005684"/>
    </source>
</evidence>
<dbReference type="CDD" id="cd11336">
    <property type="entry name" value="AmyAc_MTSase"/>
    <property type="match status" value="1"/>
</dbReference>
<keyword evidence="13" id="KW-1185">Reference proteome</keyword>
<organism evidence="12 13">
    <name type="scientific">Alkalitalea saponilacus</name>
    <dbReference type="NCBI Taxonomy" id="889453"/>
    <lineage>
        <taxon>Bacteria</taxon>
        <taxon>Pseudomonadati</taxon>
        <taxon>Bacteroidota</taxon>
        <taxon>Bacteroidia</taxon>
        <taxon>Marinilabiliales</taxon>
        <taxon>Marinilabiliaceae</taxon>
        <taxon>Alkalitalea</taxon>
    </lineage>
</organism>
<evidence type="ECO:0000256" key="8">
    <source>
        <dbReference type="ARBA" id="ARBA00031423"/>
    </source>
</evidence>
<dbReference type="NCBIfam" id="TIGR02401">
    <property type="entry name" value="trehalose_TreY"/>
    <property type="match status" value="1"/>
</dbReference>
<dbReference type="SUPFAM" id="SSF51445">
    <property type="entry name" value="(Trans)glycosidases"/>
    <property type="match status" value="2"/>
</dbReference>
<dbReference type="EC" id="2.4.1.25" evidence="3 10"/>
<dbReference type="STRING" id="889453.SAMN03080601_01531"/>
<dbReference type="InterPro" id="IPR012767">
    <property type="entry name" value="Trehalose_TreY"/>
</dbReference>
<dbReference type="NCBIfam" id="NF011080">
    <property type="entry name" value="PRK14508.1-3"/>
    <property type="match status" value="1"/>
</dbReference>
<keyword evidence="7 10" id="KW-0119">Carbohydrate metabolism</keyword>
<evidence type="ECO:0000256" key="10">
    <source>
        <dbReference type="RuleBase" id="RU361207"/>
    </source>
</evidence>
<accession>A0A1T5F8P2</accession>
<feature type="domain" description="Glycosyl hydrolase family 13 catalytic" evidence="11">
    <location>
        <begin position="32"/>
        <end position="531"/>
    </location>
</feature>
<comment type="similarity">
    <text evidence="2 10">Belongs to the disproportionating enzyme family.</text>
</comment>
<evidence type="ECO:0000313" key="13">
    <source>
        <dbReference type="Proteomes" id="UP000191055"/>
    </source>
</evidence>
<evidence type="ECO:0000256" key="9">
    <source>
        <dbReference type="ARBA" id="ARBA00031501"/>
    </source>
</evidence>
<gene>
    <name evidence="12" type="ORF">SAMN03080601_01531</name>
</gene>
<dbReference type="NCBIfam" id="TIGR00217">
    <property type="entry name" value="malQ"/>
    <property type="match status" value="1"/>
</dbReference>
<dbReference type="GO" id="GO:0005975">
    <property type="term" value="P:carbohydrate metabolic process"/>
    <property type="evidence" value="ECO:0007669"/>
    <property type="project" value="InterPro"/>
</dbReference>
<dbReference type="PANTHER" id="PTHR32438:SF5">
    <property type="entry name" value="4-ALPHA-GLUCANOTRANSFERASE DPE1, CHLOROPLASTIC_AMYLOPLASTIC"/>
    <property type="match status" value="1"/>
</dbReference>
<reference evidence="12 13" key="1">
    <citation type="submission" date="2017-02" db="EMBL/GenBank/DDBJ databases">
        <authorList>
            <person name="Peterson S.W."/>
        </authorList>
    </citation>
    <scope>NUCLEOTIDE SEQUENCE [LARGE SCALE GENOMIC DNA]</scope>
    <source>
        <strain evidence="12 13">DSM 24412</strain>
    </source>
</reference>